<dbReference type="SUPFAM" id="SSF52172">
    <property type="entry name" value="CheY-like"/>
    <property type="match status" value="1"/>
</dbReference>
<dbReference type="PRINTS" id="PR00038">
    <property type="entry name" value="HTHLUXR"/>
</dbReference>
<sequence length="208" mass="22267">MSLKVLIADDHTVMREGLATLLAGAGMQVIGSVGNGRDAVRMVCDKEIDVVIMDISMPEMNGFDATRDIVTRYPGVRVVVLSMYSSREHVHQALTAGATGYVLKASAGTEVVEAVRAVNAGRRYISPAIGNVGNSIKSSGLLAGLSTRERQVLQLVVEGKSSVEIAERIHLSPKTVETYRSRLKKKLGIDDVAALVKFAIQHGLTPPD</sequence>
<evidence type="ECO:0000256" key="5">
    <source>
        <dbReference type="PROSITE-ProRule" id="PRU00169"/>
    </source>
</evidence>
<dbReference type="PROSITE" id="PS00622">
    <property type="entry name" value="HTH_LUXR_1"/>
    <property type="match status" value="1"/>
</dbReference>
<dbReference type="PROSITE" id="PS50043">
    <property type="entry name" value="HTH_LUXR_2"/>
    <property type="match status" value="1"/>
</dbReference>
<dbReference type="SMART" id="SM00421">
    <property type="entry name" value="HTH_LUXR"/>
    <property type="match status" value="1"/>
</dbReference>
<dbReference type="GO" id="GO:0000160">
    <property type="term" value="P:phosphorelay signal transduction system"/>
    <property type="evidence" value="ECO:0007669"/>
    <property type="project" value="InterPro"/>
</dbReference>
<evidence type="ECO:0000256" key="3">
    <source>
        <dbReference type="ARBA" id="ARBA00023125"/>
    </source>
</evidence>
<dbReference type="SUPFAM" id="SSF46894">
    <property type="entry name" value="C-terminal effector domain of the bipartite response regulators"/>
    <property type="match status" value="1"/>
</dbReference>
<dbReference type="PROSITE" id="PS50110">
    <property type="entry name" value="RESPONSE_REGULATORY"/>
    <property type="match status" value="1"/>
</dbReference>
<keyword evidence="4" id="KW-0804">Transcription</keyword>
<dbReference type="InterPro" id="IPR011006">
    <property type="entry name" value="CheY-like_superfamily"/>
</dbReference>
<dbReference type="PANTHER" id="PTHR43214">
    <property type="entry name" value="TWO-COMPONENT RESPONSE REGULATOR"/>
    <property type="match status" value="1"/>
</dbReference>
<evidence type="ECO:0000256" key="1">
    <source>
        <dbReference type="ARBA" id="ARBA00022553"/>
    </source>
</evidence>
<evidence type="ECO:0000259" key="7">
    <source>
        <dbReference type="PROSITE" id="PS50110"/>
    </source>
</evidence>
<name>A0A0F7JZW6_9GAMM</name>
<dbReference type="InterPro" id="IPR016032">
    <property type="entry name" value="Sig_transdc_resp-reg_C-effctor"/>
</dbReference>
<accession>A0A0F7JZW6</accession>
<gene>
    <name evidence="8" type="ORF">AAY24_06985</name>
</gene>
<dbReference type="GO" id="GO:0003677">
    <property type="term" value="F:DNA binding"/>
    <property type="evidence" value="ECO:0007669"/>
    <property type="project" value="UniProtKB-KW"/>
</dbReference>
<dbReference type="Pfam" id="PF00196">
    <property type="entry name" value="GerE"/>
    <property type="match status" value="1"/>
</dbReference>
<evidence type="ECO:0000256" key="2">
    <source>
        <dbReference type="ARBA" id="ARBA00023015"/>
    </source>
</evidence>
<reference evidence="8 9" key="1">
    <citation type="journal article" date="2015" name="Genome Announc.">
        <title>Complete Genome Sequence of Sedimenticola thiotaurini Strain SIP-G1, a Polyphosphate- and Polyhydroxyalkanoate-Accumulating Sulfur-Oxidizing Gammaproteobacterium Isolated from Salt Marsh Sediments.</title>
        <authorList>
            <person name="Flood B.E."/>
            <person name="Jones D.S."/>
            <person name="Bailey J.V."/>
        </authorList>
    </citation>
    <scope>NUCLEOTIDE SEQUENCE [LARGE SCALE GENOMIC DNA]</scope>
    <source>
        <strain evidence="8 9">SIP-G1</strain>
    </source>
</reference>
<evidence type="ECO:0000256" key="4">
    <source>
        <dbReference type="ARBA" id="ARBA00023163"/>
    </source>
</evidence>
<dbReference type="InterPro" id="IPR001789">
    <property type="entry name" value="Sig_transdc_resp-reg_receiver"/>
</dbReference>
<dbReference type="CDD" id="cd17535">
    <property type="entry name" value="REC_NarL-like"/>
    <property type="match status" value="1"/>
</dbReference>
<dbReference type="EMBL" id="CP011412">
    <property type="protein sequence ID" value="AKH20143.1"/>
    <property type="molecule type" value="Genomic_DNA"/>
</dbReference>
<feature type="domain" description="Response regulatory" evidence="7">
    <location>
        <begin position="4"/>
        <end position="119"/>
    </location>
</feature>
<protein>
    <recommendedName>
        <fullName evidence="10">Response regulator transcription factor</fullName>
    </recommendedName>
</protein>
<keyword evidence="2" id="KW-0805">Transcription regulation</keyword>
<dbReference type="InterPro" id="IPR039420">
    <property type="entry name" value="WalR-like"/>
</dbReference>
<evidence type="ECO:0000313" key="8">
    <source>
        <dbReference type="EMBL" id="AKH20143.1"/>
    </source>
</evidence>
<keyword evidence="9" id="KW-1185">Reference proteome</keyword>
<dbReference type="SMART" id="SM00448">
    <property type="entry name" value="REC"/>
    <property type="match status" value="1"/>
</dbReference>
<feature type="modified residue" description="4-aspartylphosphate" evidence="5">
    <location>
        <position position="54"/>
    </location>
</feature>
<keyword evidence="3" id="KW-0238">DNA-binding</keyword>
<dbReference type="AlphaFoldDB" id="A0A0F7JZW6"/>
<dbReference type="KEGG" id="seds:AAY24_06985"/>
<dbReference type="GO" id="GO:0006355">
    <property type="term" value="P:regulation of DNA-templated transcription"/>
    <property type="evidence" value="ECO:0007669"/>
    <property type="project" value="InterPro"/>
</dbReference>
<dbReference type="RefSeq" id="WP_046859079.1">
    <property type="nucleotide sequence ID" value="NZ_CP011412.1"/>
</dbReference>
<dbReference type="Proteomes" id="UP000034410">
    <property type="component" value="Chromosome"/>
</dbReference>
<evidence type="ECO:0000259" key="6">
    <source>
        <dbReference type="PROSITE" id="PS50043"/>
    </source>
</evidence>
<dbReference type="InterPro" id="IPR058245">
    <property type="entry name" value="NreC/VraR/RcsB-like_REC"/>
</dbReference>
<proteinExistence type="predicted"/>
<keyword evidence="1 5" id="KW-0597">Phosphoprotein</keyword>
<dbReference type="Gene3D" id="3.40.50.2300">
    <property type="match status" value="1"/>
</dbReference>
<dbReference type="CDD" id="cd06170">
    <property type="entry name" value="LuxR_C_like"/>
    <property type="match status" value="1"/>
</dbReference>
<organism evidence="8 9">
    <name type="scientific">Sedimenticola thiotaurini</name>
    <dbReference type="NCBI Taxonomy" id="1543721"/>
    <lineage>
        <taxon>Bacteria</taxon>
        <taxon>Pseudomonadati</taxon>
        <taxon>Pseudomonadota</taxon>
        <taxon>Gammaproteobacteria</taxon>
        <taxon>Chromatiales</taxon>
        <taxon>Sedimenticolaceae</taxon>
        <taxon>Sedimenticola</taxon>
    </lineage>
</organism>
<evidence type="ECO:0000313" key="9">
    <source>
        <dbReference type="Proteomes" id="UP000034410"/>
    </source>
</evidence>
<evidence type="ECO:0008006" key="10">
    <source>
        <dbReference type="Google" id="ProtNLM"/>
    </source>
</evidence>
<dbReference type="PANTHER" id="PTHR43214:SF41">
    <property type="entry name" value="NITRATE_NITRITE RESPONSE REGULATOR PROTEIN NARP"/>
    <property type="match status" value="1"/>
</dbReference>
<dbReference type="Pfam" id="PF00072">
    <property type="entry name" value="Response_reg"/>
    <property type="match status" value="1"/>
</dbReference>
<dbReference type="OrthoDB" id="9796655at2"/>
<feature type="domain" description="HTH luxR-type" evidence="6">
    <location>
        <begin position="138"/>
        <end position="203"/>
    </location>
</feature>
<dbReference type="InterPro" id="IPR000792">
    <property type="entry name" value="Tscrpt_reg_LuxR_C"/>
</dbReference>